<comment type="catalytic activity">
    <reaction evidence="1">
        <text>Hydrolysis of terminal non-reducing N-acetyl-D-hexosamine residues in N-acetyl-beta-D-hexosaminides.</text>
        <dbReference type="EC" id="3.2.1.52"/>
    </reaction>
</comment>
<dbReference type="GO" id="GO:0016788">
    <property type="term" value="F:hydrolase activity, acting on ester bonds"/>
    <property type="evidence" value="ECO:0007669"/>
    <property type="project" value="UniProtKB-ARBA"/>
</dbReference>
<dbReference type="Pfam" id="PF02838">
    <property type="entry name" value="Glyco_hydro_20b"/>
    <property type="match status" value="1"/>
</dbReference>
<gene>
    <name evidence="10" type="ORF">OCK74_15180</name>
</gene>
<dbReference type="PANTHER" id="PTHR22600">
    <property type="entry name" value="BETA-HEXOSAMINIDASE"/>
    <property type="match status" value="1"/>
</dbReference>
<dbReference type="InterPro" id="IPR013830">
    <property type="entry name" value="SGNH_hydro"/>
</dbReference>
<evidence type="ECO:0000259" key="9">
    <source>
        <dbReference type="Pfam" id="PF13472"/>
    </source>
</evidence>
<protein>
    <recommendedName>
        <fullName evidence="3">beta-N-acetylhexosaminidase</fullName>
        <ecNumber evidence="3">3.2.1.52</ecNumber>
    </recommendedName>
</protein>
<dbReference type="SUPFAM" id="SSF51445">
    <property type="entry name" value="(Trans)glycosidases"/>
    <property type="match status" value="1"/>
</dbReference>
<evidence type="ECO:0000256" key="6">
    <source>
        <dbReference type="PIRSR" id="PIRSR625705-1"/>
    </source>
</evidence>
<evidence type="ECO:0000256" key="2">
    <source>
        <dbReference type="ARBA" id="ARBA00006285"/>
    </source>
</evidence>
<dbReference type="PRINTS" id="PR00738">
    <property type="entry name" value="GLHYDRLASE20"/>
</dbReference>
<feature type="domain" description="Beta-hexosaminidase bacterial type N-terminal" evidence="8">
    <location>
        <begin position="234"/>
        <end position="355"/>
    </location>
</feature>
<evidence type="ECO:0000256" key="4">
    <source>
        <dbReference type="ARBA" id="ARBA00022801"/>
    </source>
</evidence>
<evidence type="ECO:0000313" key="11">
    <source>
        <dbReference type="Proteomes" id="UP001155483"/>
    </source>
</evidence>
<evidence type="ECO:0000259" key="8">
    <source>
        <dbReference type="Pfam" id="PF02838"/>
    </source>
</evidence>
<evidence type="ECO:0000256" key="5">
    <source>
        <dbReference type="ARBA" id="ARBA00023295"/>
    </source>
</evidence>
<evidence type="ECO:0000256" key="1">
    <source>
        <dbReference type="ARBA" id="ARBA00001231"/>
    </source>
</evidence>
<dbReference type="Pfam" id="PF00728">
    <property type="entry name" value="Glyco_hydro_20"/>
    <property type="match status" value="1"/>
</dbReference>
<sequence length="860" mass="98738">MKKKLLQFITYLLFINGSISAQLQKPVLHDSLFSTYYHQRVTLFKSIPQTKGDIIFWGNSITDGNEWAELFADLRIKNRGISGDVTAGLIHRIDEIINRRPAKVFLLIGTNDLARGIASDSVVKNILWIADYLKQEIPATKLYVQSIFPVNSSFGKFAGHMSKAEEVKKVNDQLSRNAMAHHYFFIDLYSSLVDADGWLDARYTNDGLHLTGEGYMLWKHLIYPYVYDRPKQASLIPLPQNIEWKKEKFPLYASNAIVINDKAILKEARLLQHEMQRIGKTLQIIDRAVATDPQIELKLGKVDAPQSSEAYHLIVNASKITLTANTAHGIFNGLQTLFQCMRSGVMVDGCEIKDWPQFSWRGYMVDVGRNYQSMDLLKQQIEIMSHYKLNIFHFHLTEDVAWRLAFRQYPKLTAPQNMLRDKGLYYSENELNELIAFCKERYITLIPEIDMPGHSAAFTRAFGFDMQSDSGLAIVKNILKEFCATYDVPYLHIGGDEVKITNKNFLPEITALIHRHNKKTIGWDPGGNLDKKTIRQLWMKDGAVDKACTYIDSRHLYLNHMDPLESVVTIFHRQLGDRMKEDKNISGGTLCIWHDRRVAKEDDFLKMNPVYPGMLAFSERSWRGGGYQGWITNFIQSKADTAFTQFEQRLMEHRDQYFCGLPFPYVKQSFTVWNLYGPYENSGNLSKCFEPENKSFNESKSVSSLYVTGGTIVLRHWWHPLVQGVIMNPKENTTWYATTRLWSDEDGFKDFWIGFNNLSRSPATDTPPVGKWDEKESAVWVNGKPVSPPVWKRGGQKGDSEIPLQDEGYEYRAPTKIYLEKGWNSVLIKAPVGTFKGADWQNPVKWMFTFIPADGVSTME</sequence>
<dbReference type="InterPro" id="IPR015883">
    <property type="entry name" value="Glyco_hydro_20_cat"/>
</dbReference>
<organism evidence="10 11">
    <name type="scientific">Paraflavisolibacter caeni</name>
    <dbReference type="NCBI Taxonomy" id="2982496"/>
    <lineage>
        <taxon>Bacteria</taxon>
        <taxon>Pseudomonadati</taxon>
        <taxon>Bacteroidota</taxon>
        <taxon>Chitinophagia</taxon>
        <taxon>Chitinophagales</taxon>
        <taxon>Chitinophagaceae</taxon>
        <taxon>Paraflavisolibacter</taxon>
    </lineage>
</organism>
<dbReference type="EC" id="3.2.1.52" evidence="3"/>
<dbReference type="GO" id="GO:0030203">
    <property type="term" value="P:glycosaminoglycan metabolic process"/>
    <property type="evidence" value="ECO:0007669"/>
    <property type="project" value="TreeGrafter"/>
</dbReference>
<dbReference type="EMBL" id="JAOTIF010000012">
    <property type="protein sequence ID" value="MCU7550463.1"/>
    <property type="molecule type" value="Genomic_DNA"/>
</dbReference>
<dbReference type="AlphaFoldDB" id="A0A9X3BIU9"/>
<keyword evidence="4" id="KW-0378">Hydrolase</keyword>
<name>A0A9X3BIU9_9BACT</name>
<dbReference type="InterPro" id="IPR036514">
    <property type="entry name" value="SGNH_hydro_sf"/>
</dbReference>
<dbReference type="Gene3D" id="3.30.379.10">
    <property type="entry name" value="Chitobiase/beta-hexosaminidase domain 2-like"/>
    <property type="match status" value="1"/>
</dbReference>
<reference evidence="10" key="2">
    <citation type="submission" date="2023-04" db="EMBL/GenBank/DDBJ databases">
        <title>Paracnuella aquatica gen. nov., sp. nov., a member of the family Chitinophagaceae isolated from a hot spring.</title>
        <authorList>
            <person name="Wang C."/>
        </authorList>
    </citation>
    <scope>NUCLEOTIDE SEQUENCE</scope>
    <source>
        <strain evidence="10">LB-8</strain>
    </source>
</reference>
<dbReference type="SUPFAM" id="SSF55545">
    <property type="entry name" value="beta-N-acetylhexosaminidase-like domain"/>
    <property type="match status" value="1"/>
</dbReference>
<dbReference type="InterPro" id="IPR025705">
    <property type="entry name" value="Beta_hexosaminidase_sua/sub"/>
</dbReference>
<evidence type="ECO:0000313" key="10">
    <source>
        <dbReference type="EMBL" id="MCU7550463.1"/>
    </source>
</evidence>
<evidence type="ECO:0000259" key="7">
    <source>
        <dbReference type="Pfam" id="PF00728"/>
    </source>
</evidence>
<dbReference type="SUPFAM" id="SSF52266">
    <property type="entry name" value="SGNH hydrolase"/>
    <property type="match status" value="1"/>
</dbReference>
<dbReference type="PANTHER" id="PTHR22600:SF57">
    <property type="entry name" value="BETA-N-ACETYLHEXOSAMINIDASE"/>
    <property type="match status" value="1"/>
</dbReference>
<comment type="similarity">
    <text evidence="2">Belongs to the glycosyl hydrolase 20 family.</text>
</comment>
<dbReference type="InterPro" id="IPR017853">
    <property type="entry name" value="GH"/>
</dbReference>
<feature type="active site" description="Proton donor" evidence="6">
    <location>
        <position position="497"/>
    </location>
</feature>
<feature type="domain" description="SGNH hydrolase-type esterase" evidence="9">
    <location>
        <begin position="57"/>
        <end position="215"/>
    </location>
</feature>
<reference evidence="10" key="1">
    <citation type="submission" date="2022-09" db="EMBL/GenBank/DDBJ databases">
        <authorList>
            <person name="Yuan C."/>
            <person name="Ke Z."/>
        </authorList>
    </citation>
    <scope>NUCLEOTIDE SEQUENCE</scope>
    <source>
        <strain evidence="10">LB-8</strain>
    </source>
</reference>
<feature type="domain" description="Glycoside hydrolase family 20 catalytic" evidence="7">
    <location>
        <begin position="358"/>
        <end position="461"/>
    </location>
</feature>
<dbReference type="InterPro" id="IPR029018">
    <property type="entry name" value="Hex-like_dom2"/>
</dbReference>
<dbReference type="Gene3D" id="3.40.50.1110">
    <property type="entry name" value="SGNH hydrolase"/>
    <property type="match status" value="1"/>
</dbReference>
<dbReference type="Gene3D" id="3.20.20.80">
    <property type="entry name" value="Glycosidases"/>
    <property type="match status" value="1"/>
</dbReference>
<dbReference type="RefSeq" id="WP_279297903.1">
    <property type="nucleotide sequence ID" value="NZ_JAOTIF010000012.1"/>
</dbReference>
<dbReference type="GO" id="GO:0016020">
    <property type="term" value="C:membrane"/>
    <property type="evidence" value="ECO:0007669"/>
    <property type="project" value="TreeGrafter"/>
</dbReference>
<dbReference type="Proteomes" id="UP001155483">
    <property type="component" value="Unassembled WGS sequence"/>
</dbReference>
<keyword evidence="11" id="KW-1185">Reference proteome</keyword>
<dbReference type="GO" id="GO:0005975">
    <property type="term" value="P:carbohydrate metabolic process"/>
    <property type="evidence" value="ECO:0007669"/>
    <property type="project" value="InterPro"/>
</dbReference>
<dbReference type="InterPro" id="IPR015882">
    <property type="entry name" value="HEX_bac_N"/>
</dbReference>
<proteinExistence type="inferred from homology"/>
<evidence type="ECO:0000256" key="3">
    <source>
        <dbReference type="ARBA" id="ARBA00012663"/>
    </source>
</evidence>
<accession>A0A9X3BIU9</accession>
<dbReference type="GO" id="GO:0004563">
    <property type="term" value="F:beta-N-acetylhexosaminidase activity"/>
    <property type="evidence" value="ECO:0007669"/>
    <property type="project" value="UniProtKB-EC"/>
</dbReference>
<dbReference type="Pfam" id="PF13472">
    <property type="entry name" value="Lipase_GDSL_2"/>
    <property type="match status" value="1"/>
</dbReference>
<keyword evidence="5" id="KW-0326">Glycosidase</keyword>
<comment type="caution">
    <text evidence="10">The sequence shown here is derived from an EMBL/GenBank/DDBJ whole genome shotgun (WGS) entry which is preliminary data.</text>
</comment>